<feature type="region of interest" description="Disordered" evidence="1">
    <location>
        <begin position="30"/>
        <end position="129"/>
    </location>
</feature>
<dbReference type="PANTHER" id="PTHR38846:SF1">
    <property type="entry name" value="C3H1-TYPE DOMAIN-CONTAINING PROTEIN"/>
    <property type="match status" value="1"/>
</dbReference>
<protein>
    <submittedName>
        <fullName evidence="2">Uncharacterized protein</fullName>
    </submittedName>
</protein>
<evidence type="ECO:0000313" key="3">
    <source>
        <dbReference type="Proteomes" id="UP000663846"/>
    </source>
</evidence>
<feature type="compositionally biased region" description="Low complexity" evidence="1">
    <location>
        <begin position="60"/>
        <end position="79"/>
    </location>
</feature>
<proteinExistence type="predicted"/>
<feature type="compositionally biased region" description="Low complexity" evidence="1">
    <location>
        <begin position="95"/>
        <end position="119"/>
    </location>
</feature>
<reference evidence="2" key="1">
    <citation type="submission" date="2021-01" db="EMBL/GenBank/DDBJ databases">
        <authorList>
            <person name="Kaushik A."/>
        </authorList>
    </citation>
    <scope>NUCLEOTIDE SEQUENCE</scope>
    <source>
        <strain evidence="2">AG1-1C</strain>
    </source>
</reference>
<dbReference type="AlphaFoldDB" id="A0A8H3BXL5"/>
<comment type="caution">
    <text evidence="2">The sequence shown here is derived from an EMBL/GenBank/DDBJ whole genome shotgun (WGS) entry which is preliminary data.</text>
</comment>
<accession>A0A8H3BXL5</accession>
<dbReference type="PANTHER" id="PTHR38846">
    <property type="entry name" value="C3H1-TYPE DOMAIN-CONTAINING PROTEIN"/>
    <property type="match status" value="1"/>
</dbReference>
<evidence type="ECO:0000256" key="1">
    <source>
        <dbReference type="SAM" id="MobiDB-lite"/>
    </source>
</evidence>
<name>A0A8H3BXL5_9AGAM</name>
<organism evidence="2 3">
    <name type="scientific">Rhizoctonia solani</name>
    <dbReference type="NCBI Taxonomy" id="456999"/>
    <lineage>
        <taxon>Eukaryota</taxon>
        <taxon>Fungi</taxon>
        <taxon>Dikarya</taxon>
        <taxon>Basidiomycota</taxon>
        <taxon>Agaricomycotina</taxon>
        <taxon>Agaricomycetes</taxon>
        <taxon>Cantharellales</taxon>
        <taxon>Ceratobasidiaceae</taxon>
        <taxon>Rhizoctonia</taxon>
    </lineage>
</organism>
<sequence length="314" mass="34961">MRTENNTKVKYSSIIIPCQKCGRRCEVSLGYSEAEEVSSSSSEPDTEVKPPLKKPKLSASETSSSSSEDSDSDTTSSTTRFKSSNRPQIPAAHNSYPSSSELIPSSDSESFSSSSPSSDSGDDMLPMPLKDSSVRQFFDQFSPFTYDSSQPVMSEYFRMTQSLDFKSLSQAQKRQAQKDLKNALAKDFGRLYGDDVDDLGAWQSLCRVLRFEDVPDDLEGCQQLIKATYVNIVDLIDTVNTGDPVQHFNSEKVSIGNQTTQRELRVSTDMQTAVGRTWTPWIRGTSRQMNYFRILSQFAYRALATSTLVIHTAA</sequence>
<evidence type="ECO:0000313" key="2">
    <source>
        <dbReference type="EMBL" id="CAE6469778.1"/>
    </source>
</evidence>
<dbReference type="EMBL" id="CAJMWS010000946">
    <property type="protein sequence ID" value="CAE6469778.1"/>
    <property type="molecule type" value="Genomic_DNA"/>
</dbReference>
<gene>
    <name evidence="2" type="ORF">RDB_LOCUS173692</name>
</gene>
<dbReference type="Proteomes" id="UP000663846">
    <property type="component" value="Unassembled WGS sequence"/>
</dbReference>